<keyword evidence="3" id="KW-0804">Transcription</keyword>
<dbReference type="PANTHER" id="PTHR43132:SF8">
    <property type="entry name" value="HTH-TYPE TRANSCRIPTIONAL REGULATOR KMTR"/>
    <property type="match status" value="1"/>
</dbReference>
<evidence type="ECO:0000259" key="4">
    <source>
        <dbReference type="SMART" id="SM00418"/>
    </source>
</evidence>
<keyword evidence="1" id="KW-0805">Transcription regulation</keyword>
<dbReference type="PANTHER" id="PTHR43132">
    <property type="entry name" value="ARSENICAL RESISTANCE OPERON REPRESSOR ARSR-RELATED"/>
    <property type="match status" value="1"/>
</dbReference>
<evidence type="ECO:0000256" key="2">
    <source>
        <dbReference type="ARBA" id="ARBA00023125"/>
    </source>
</evidence>
<proteinExistence type="predicted"/>
<dbReference type="InterPro" id="IPR036388">
    <property type="entry name" value="WH-like_DNA-bd_sf"/>
</dbReference>
<dbReference type="EMBL" id="JADBEG010000001">
    <property type="protein sequence ID" value="MBE1501922.1"/>
    <property type="molecule type" value="Genomic_DNA"/>
</dbReference>
<protein>
    <submittedName>
        <fullName evidence="5">DNA-binding transcriptional ArsR family regulator</fullName>
    </submittedName>
</protein>
<dbReference type="SUPFAM" id="SSF46785">
    <property type="entry name" value="Winged helix' DNA-binding domain"/>
    <property type="match status" value="1"/>
</dbReference>
<evidence type="ECO:0000256" key="1">
    <source>
        <dbReference type="ARBA" id="ARBA00023015"/>
    </source>
</evidence>
<dbReference type="SMART" id="SM00418">
    <property type="entry name" value="HTH_ARSR"/>
    <property type="match status" value="1"/>
</dbReference>
<evidence type="ECO:0000256" key="3">
    <source>
        <dbReference type="ARBA" id="ARBA00023163"/>
    </source>
</evidence>
<keyword evidence="2 5" id="KW-0238">DNA-binding</keyword>
<dbReference type="Pfam" id="PF12840">
    <property type="entry name" value="HTH_20"/>
    <property type="match status" value="1"/>
</dbReference>
<evidence type="ECO:0000313" key="5">
    <source>
        <dbReference type="EMBL" id="MBE1501922.1"/>
    </source>
</evidence>
<dbReference type="InterPro" id="IPR011991">
    <property type="entry name" value="ArsR-like_HTH"/>
</dbReference>
<dbReference type="GO" id="GO:0003677">
    <property type="term" value="F:DNA binding"/>
    <property type="evidence" value="ECO:0007669"/>
    <property type="project" value="UniProtKB-KW"/>
</dbReference>
<feature type="domain" description="HTH arsR-type" evidence="4">
    <location>
        <begin position="265"/>
        <end position="336"/>
    </location>
</feature>
<dbReference type="InterPro" id="IPR051011">
    <property type="entry name" value="Metal_resp_trans_reg"/>
</dbReference>
<evidence type="ECO:0000313" key="6">
    <source>
        <dbReference type="Proteomes" id="UP000631670"/>
    </source>
</evidence>
<sequence length="337" mass="35673">MEEQRPGGIVRIELTLPDLVRVGLAAAADPMGELAASLQVLQRRDGGRNAASAAFNRWRYRVWQGLPDSAAVLMWLCRPDAPIPEFLVPAAGRYDLETGLAAVLKADSVSLKAALRTAPIDRDLPPWAAAFADGDTAGLPRLVQAMQDYHDLALAPGWDMLCAQVDADLGMRTQVLLHGGVDALLTGLRPKVRWTAPVLETDDGLPSTLPSEGTGLLLVPTYFSVAPSLVPPLPGGVPRLLYPCVRHAAHTAGVDRAARKTPGNALADLLGPTRAAALTILAVGCSTSELAARLGVTPSAVSKHTTVLRRAGLIITHRERNTVLHSLTPLGSALLDR</sequence>
<dbReference type="Gene3D" id="1.10.10.10">
    <property type="entry name" value="Winged helix-like DNA-binding domain superfamily/Winged helix DNA-binding domain"/>
    <property type="match status" value="1"/>
</dbReference>
<keyword evidence="6" id="KW-1185">Reference proteome</keyword>
<dbReference type="CDD" id="cd00090">
    <property type="entry name" value="HTH_ARSR"/>
    <property type="match status" value="1"/>
</dbReference>
<accession>A0ABR9IG46</accession>
<organism evidence="5 6">
    <name type="scientific">Amycolatopsis lexingtonensis</name>
    <dbReference type="NCBI Taxonomy" id="218822"/>
    <lineage>
        <taxon>Bacteria</taxon>
        <taxon>Bacillati</taxon>
        <taxon>Actinomycetota</taxon>
        <taxon>Actinomycetes</taxon>
        <taxon>Pseudonocardiales</taxon>
        <taxon>Pseudonocardiaceae</taxon>
        <taxon>Amycolatopsis</taxon>
    </lineage>
</organism>
<dbReference type="RefSeq" id="WP_225955989.1">
    <property type="nucleotide sequence ID" value="NZ_JADBEG010000001.1"/>
</dbReference>
<comment type="caution">
    <text evidence="5">The sequence shown here is derived from an EMBL/GenBank/DDBJ whole genome shotgun (WGS) entry which is preliminary data.</text>
</comment>
<dbReference type="InterPro" id="IPR001845">
    <property type="entry name" value="HTH_ArsR_DNA-bd_dom"/>
</dbReference>
<dbReference type="Proteomes" id="UP000631670">
    <property type="component" value="Unassembled WGS sequence"/>
</dbReference>
<reference evidence="5 6" key="1">
    <citation type="submission" date="2020-10" db="EMBL/GenBank/DDBJ databases">
        <title>Sequencing the genomes of 1000 actinobacteria strains.</title>
        <authorList>
            <person name="Klenk H.-P."/>
        </authorList>
    </citation>
    <scope>NUCLEOTIDE SEQUENCE [LARGE SCALE GENOMIC DNA]</scope>
    <source>
        <strain evidence="5 6">DSM 44653</strain>
    </source>
</reference>
<name>A0ABR9IG46_9PSEU</name>
<gene>
    <name evidence="5" type="ORF">H4696_009022</name>
</gene>
<dbReference type="InterPro" id="IPR036390">
    <property type="entry name" value="WH_DNA-bd_sf"/>
</dbReference>